<proteinExistence type="predicted"/>
<comment type="caution">
    <text evidence="2">The sequence shown here is derived from an EMBL/GenBank/DDBJ whole genome shotgun (WGS) entry which is preliminary data.</text>
</comment>
<dbReference type="AlphaFoldDB" id="A0A5J4X5H0"/>
<accession>A0A5J4X5H0</accession>
<gene>
    <name evidence="2" type="ORF">EZS28_002711</name>
</gene>
<organism evidence="2 3">
    <name type="scientific">Streblomastix strix</name>
    <dbReference type="NCBI Taxonomy" id="222440"/>
    <lineage>
        <taxon>Eukaryota</taxon>
        <taxon>Metamonada</taxon>
        <taxon>Preaxostyla</taxon>
        <taxon>Oxymonadida</taxon>
        <taxon>Streblomastigidae</taxon>
        <taxon>Streblomastix</taxon>
    </lineage>
</organism>
<dbReference type="Proteomes" id="UP000324800">
    <property type="component" value="Unassembled WGS sequence"/>
</dbReference>
<evidence type="ECO:0000313" key="2">
    <source>
        <dbReference type="EMBL" id="KAA6401769.1"/>
    </source>
</evidence>
<protein>
    <submittedName>
        <fullName evidence="2">Uncharacterized protein</fullName>
    </submittedName>
</protein>
<reference evidence="2 3" key="1">
    <citation type="submission" date="2019-03" db="EMBL/GenBank/DDBJ databases">
        <title>Single cell metagenomics reveals metabolic interactions within the superorganism composed of flagellate Streblomastix strix and complex community of Bacteroidetes bacteria on its surface.</title>
        <authorList>
            <person name="Treitli S.C."/>
            <person name="Kolisko M."/>
            <person name="Husnik F."/>
            <person name="Keeling P."/>
            <person name="Hampl V."/>
        </authorList>
    </citation>
    <scope>NUCLEOTIDE SEQUENCE [LARGE SCALE GENOMIC DNA]</scope>
    <source>
        <strain evidence="2">ST1C</strain>
    </source>
</reference>
<evidence type="ECO:0000313" key="3">
    <source>
        <dbReference type="Proteomes" id="UP000324800"/>
    </source>
</evidence>
<feature type="compositionally biased region" description="Gly residues" evidence="1">
    <location>
        <begin position="25"/>
        <end position="34"/>
    </location>
</feature>
<evidence type="ECO:0000256" key="1">
    <source>
        <dbReference type="SAM" id="MobiDB-lite"/>
    </source>
</evidence>
<name>A0A5J4X5H0_9EUKA</name>
<dbReference type="EMBL" id="SNRW01000337">
    <property type="protein sequence ID" value="KAA6401769.1"/>
    <property type="molecule type" value="Genomic_DNA"/>
</dbReference>
<feature type="region of interest" description="Disordered" evidence="1">
    <location>
        <begin position="17"/>
        <end position="42"/>
    </location>
</feature>
<sequence length="92" mass="10210">MSEILDLKALKREAREEFEAEKGASGSGAGGGGLKEIDGMDDDNDYYESQRLYKKELPTVIAQQYKGNQIGNKIAQALGFAMQCYCEIQVKR</sequence>